<dbReference type="InterPro" id="IPR051329">
    <property type="entry name" value="NIR_SIR_4Fe-4S"/>
</dbReference>
<keyword evidence="12" id="KW-1185">Reference proteome</keyword>
<dbReference type="KEGG" id="taqu:KDW03_06910"/>
<evidence type="ECO:0000256" key="6">
    <source>
        <dbReference type="ARBA" id="ARBA00023014"/>
    </source>
</evidence>
<evidence type="ECO:0000259" key="9">
    <source>
        <dbReference type="Pfam" id="PF01206"/>
    </source>
</evidence>
<reference evidence="11" key="2">
    <citation type="submission" date="2022-06" db="EMBL/GenBank/DDBJ databases">
        <title>Thermospira aquatica gen. nov., sp. nov.</title>
        <authorList>
            <person name="Ben Ali Gam Z."/>
            <person name="Labat M."/>
        </authorList>
    </citation>
    <scope>NUCLEOTIDE SEQUENCE</scope>
    <source>
        <strain evidence="11">F1F22</strain>
    </source>
</reference>
<dbReference type="Gene3D" id="3.30.413.10">
    <property type="entry name" value="Sulfite Reductase Hemoprotein, domain 1"/>
    <property type="match status" value="2"/>
</dbReference>
<dbReference type="SUPFAM" id="SSF56014">
    <property type="entry name" value="Nitrite and sulphite reductase 4Fe-4S domain-like"/>
    <property type="match status" value="2"/>
</dbReference>
<feature type="domain" description="Nitrite/sulphite reductase 4Fe-4S" evidence="8">
    <location>
        <begin position="121"/>
        <end position="273"/>
    </location>
</feature>
<dbReference type="GO" id="GO:0046872">
    <property type="term" value="F:metal ion binding"/>
    <property type="evidence" value="ECO:0007669"/>
    <property type="project" value="UniProtKB-KW"/>
</dbReference>
<dbReference type="InterPro" id="IPR005117">
    <property type="entry name" value="NiRdtase/SiRdtase_haem-b_fer"/>
</dbReference>
<dbReference type="Pfam" id="PF01077">
    <property type="entry name" value="NIR_SIR"/>
    <property type="match status" value="2"/>
</dbReference>
<evidence type="ECO:0000256" key="1">
    <source>
        <dbReference type="ARBA" id="ARBA00022485"/>
    </source>
</evidence>
<dbReference type="InterPro" id="IPR006067">
    <property type="entry name" value="NO2/SO3_Rdtase_4Fe4S_dom"/>
</dbReference>
<evidence type="ECO:0000313" key="11">
    <source>
        <dbReference type="EMBL" id="URA09231.1"/>
    </source>
</evidence>
<keyword evidence="2" id="KW-0349">Heme</keyword>
<dbReference type="AlphaFoldDB" id="A0AAX3BAF3"/>
<dbReference type="InterPro" id="IPR001455">
    <property type="entry name" value="TusA-like"/>
</dbReference>
<dbReference type="PANTHER" id="PTHR32439">
    <property type="entry name" value="FERREDOXIN--NITRITE REDUCTASE, CHLOROPLASTIC"/>
    <property type="match status" value="1"/>
</dbReference>
<dbReference type="InterPro" id="IPR036136">
    <property type="entry name" value="Nit/Sulf_reduc_fer-like_dom_sf"/>
</dbReference>
<evidence type="ECO:0000256" key="7">
    <source>
        <dbReference type="SAM" id="Coils"/>
    </source>
</evidence>
<feature type="domain" description="Nitrite/Sulfite reductase ferredoxin-like" evidence="10">
    <location>
        <begin position="319"/>
        <end position="377"/>
    </location>
</feature>
<evidence type="ECO:0000256" key="2">
    <source>
        <dbReference type="ARBA" id="ARBA00022617"/>
    </source>
</evidence>
<evidence type="ECO:0000313" key="12">
    <source>
        <dbReference type="Proteomes" id="UP001056539"/>
    </source>
</evidence>
<dbReference type="GO" id="GO:0016491">
    <property type="term" value="F:oxidoreductase activity"/>
    <property type="evidence" value="ECO:0007669"/>
    <property type="project" value="UniProtKB-KW"/>
</dbReference>
<feature type="domain" description="Nitrite/sulphite reductase 4Fe-4S" evidence="8">
    <location>
        <begin position="396"/>
        <end position="545"/>
    </location>
</feature>
<evidence type="ECO:0000259" key="10">
    <source>
        <dbReference type="Pfam" id="PF03460"/>
    </source>
</evidence>
<organism evidence="11 12">
    <name type="scientific">Thermospira aquatica</name>
    <dbReference type="NCBI Taxonomy" id="2828656"/>
    <lineage>
        <taxon>Bacteria</taxon>
        <taxon>Pseudomonadati</taxon>
        <taxon>Spirochaetota</taxon>
        <taxon>Spirochaetia</taxon>
        <taxon>Brevinematales</taxon>
        <taxon>Thermospiraceae</taxon>
        <taxon>Thermospira</taxon>
    </lineage>
</organism>
<protein>
    <submittedName>
        <fullName evidence="11">Sulfurtransferase TusA family protein</fullName>
    </submittedName>
</protein>
<evidence type="ECO:0000256" key="4">
    <source>
        <dbReference type="ARBA" id="ARBA00023002"/>
    </source>
</evidence>
<keyword evidence="1" id="KW-0004">4Fe-4S</keyword>
<feature type="domain" description="Nitrite/Sulfite reductase ferredoxin-like" evidence="10">
    <location>
        <begin position="46"/>
        <end position="111"/>
    </location>
</feature>
<dbReference type="EMBL" id="CP073355">
    <property type="protein sequence ID" value="URA09231.1"/>
    <property type="molecule type" value="Genomic_DNA"/>
</dbReference>
<gene>
    <name evidence="11" type="ORF">KDW03_06910</name>
</gene>
<name>A0AAX3BAF3_9SPIR</name>
<dbReference type="PANTHER" id="PTHR32439:SF9">
    <property type="entry name" value="BLR3264 PROTEIN"/>
    <property type="match status" value="1"/>
</dbReference>
<proteinExistence type="predicted"/>
<dbReference type="RefSeq" id="WP_271434357.1">
    <property type="nucleotide sequence ID" value="NZ_CP073355.1"/>
</dbReference>
<accession>A0AAX3BAF3</accession>
<dbReference type="InterPro" id="IPR036868">
    <property type="entry name" value="TusA-like_sf"/>
</dbReference>
<reference evidence="11" key="1">
    <citation type="submission" date="2021-04" db="EMBL/GenBank/DDBJ databases">
        <authorList>
            <person name="Postec A."/>
        </authorList>
    </citation>
    <scope>NUCLEOTIDE SEQUENCE</scope>
    <source>
        <strain evidence="11">F1F22</strain>
    </source>
</reference>
<feature type="domain" description="UPF0033" evidence="9">
    <location>
        <begin position="722"/>
        <end position="789"/>
    </location>
</feature>
<evidence type="ECO:0000259" key="8">
    <source>
        <dbReference type="Pfam" id="PF01077"/>
    </source>
</evidence>
<keyword evidence="7" id="KW-0175">Coiled coil</keyword>
<dbReference type="InterPro" id="IPR045854">
    <property type="entry name" value="NO2/SO3_Rdtase_4Fe4S_sf"/>
</dbReference>
<keyword evidence="6" id="KW-0411">Iron-sulfur</keyword>
<keyword evidence="5" id="KW-0408">Iron</keyword>
<dbReference type="Gene3D" id="3.30.110.40">
    <property type="entry name" value="TusA-like domain"/>
    <property type="match status" value="1"/>
</dbReference>
<dbReference type="SUPFAM" id="SSF64307">
    <property type="entry name" value="SirA-like"/>
    <property type="match status" value="1"/>
</dbReference>
<dbReference type="Gene3D" id="3.90.480.10">
    <property type="entry name" value="Sulfite Reductase Hemoprotein,Domain 2"/>
    <property type="match status" value="1"/>
</dbReference>
<sequence>MVGYRIPEKLVTEIEELETFIQKKTREEIDPVKFRAKRVAFGIYEQRISDTYMIRVRCPAGLITPSQMKIIAKVAKKYGSGRVHITTRQEIQIHSIEDISKVPEILRELYAAGLSTRGGGGNTVRNIVAPADSGINEKEVFDVTPYAISLTEIMIRHDNSWNLPRKFKINFSSYEADNGYAKIADVGFIAKQKEGAKGFEVYTAGGMGAKSAPAKKFLDFILAEEVGYVAEAIKRLFFHHGNRKNRHKARLRFLWEEIGGEKFKTLFDSYYEEVKKDDNFIIKPVEIENKAENIPIQSKSLQPQEKKDFEKWKERFVFPQKQKDLYAIKYPLLLGDIDSDLFEKTANFLSNYGENVIRLTTMQDILVRNIPQDALPQFYLFYKENFSTIPYFTTHTTVCAGADTCKLGLCLSRELAKEVLSRLENFKEKIKDTQFPIIRISGCPNACGQHWLGDIGFYGFAARKDDKLYPAYYVLAGHRNTPEGLYFAQKVGEISARDLPHFLASLLEIYSRNLDNHENFTHFFENNKETIKNLLHRYTVPSFREDKNYYFDWGSDTLFSLVERSTGECSAGFFDFIEKDLEKIREFREKVETTENKEELVLFIKELAYYSSRMLLITRGVEAENFKDIVKAFITHFIESGYIDEKFKNFLNIILTEDKSEVIQLKNEIIELSEKVKKLYDAMDSNFQFHIESKNKISSSQMQEKILTETKEEKKERKRIKDLRGVACPMNFVKTKLELSLMKAGEILEIYLDEGEPIQNVPGSVKEEGHEIVSVEKREGQYYSVLIRKK</sequence>
<dbReference type="Proteomes" id="UP001056539">
    <property type="component" value="Chromosome"/>
</dbReference>
<evidence type="ECO:0000256" key="3">
    <source>
        <dbReference type="ARBA" id="ARBA00022723"/>
    </source>
</evidence>
<dbReference type="Pfam" id="PF03460">
    <property type="entry name" value="NIR_SIR_ferr"/>
    <property type="match status" value="2"/>
</dbReference>
<keyword evidence="4" id="KW-0560">Oxidoreductase</keyword>
<keyword evidence="3" id="KW-0479">Metal-binding</keyword>
<dbReference type="GO" id="GO:0051539">
    <property type="term" value="F:4 iron, 4 sulfur cluster binding"/>
    <property type="evidence" value="ECO:0007669"/>
    <property type="project" value="UniProtKB-KW"/>
</dbReference>
<dbReference type="CDD" id="cd00291">
    <property type="entry name" value="SirA_YedF_YeeD"/>
    <property type="match status" value="1"/>
</dbReference>
<dbReference type="Pfam" id="PF01206">
    <property type="entry name" value="TusA"/>
    <property type="match status" value="1"/>
</dbReference>
<feature type="coiled-coil region" evidence="7">
    <location>
        <begin position="655"/>
        <end position="682"/>
    </location>
</feature>
<dbReference type="GO" id="GO:0020037">
    <property type="term" value="F:heme binding"/>
    <property type="evidence" value="ECO:0007669"/>
    <property type="project" value="InterPro"/>
</dbReference>
<evidence type="ECO:0000256" key="5">
    <source>
        <dbReference type="ARBA" id="ARBA00023004"/>
    </source>
</evidence>
<dbReference type="InterPro" id="IPR006066">
    <property type="entry name" value="NO2/SO3_Rdtase_FeS/sirohaem_BS"/>
</dbReference>
<dbReference type="SUPFAM" id="SSF55124">
    <property type="entry name" value="Nitrite/Sulfite reductase N-terminal domain-like"/>
    <property type="match status" value="2"/>
</dbReference>
<dbReference type="PROSITE" id="PS00365">
    <property type="entry name" value="NIR_SIR"/>
    <property type="match status" value="1"/>
</dbReference>